<keyword evidence="4 8" id="KW-0479">Metal-binding</keyword>
<dbReference type="InterPro" id="IPR051200">
    <property type="entry name" value="Host-pathogen_enzymatic-act"/>
</dbReference>
<comment type="subcellular location">
    <subcellularLocation>
        <location evidence="1">Secreted</location>
    </subcellularLocation>
</comment>
<gene>
    <name evidence="12" type="ORF">BE18_03730</name>
</gene>
<dbReference type="InterPro" id="IPR059100">
    <property type="entry name" value="TSP3_bac"/>
</dbReference>
<evidence type="ECO:0000313" key="12">
    <source>
        <dbReference type="EMBL" id="KYF94698.1"/>
    </source>
</evidence>
<dbReference type="AlphaFoldDB" id="A0A150SQZ6"/>
<keyword evidence="3 8" id="KW-0349">Heme</keyword>
<proteinExistence type="predicted"/>
<evidence type="ECO:0000256" key="9">
    <source>
        <dbReference type="SAM" id="MobiDB-lite"/>
    </source>
</evidence>
<dbReference type="InterPro" id="IPR011044">
    <property type="entry name" value="Quino_amine_DH_bsu"/>
</dbReference>
<reference evidence="12 13" key="1">
    <citation type="submission" date="2014-02" db="EMBL/GenBank/DDBJ databases">
        <title>The small core and large imbalanced accessory genome model reveals a collaborative survival strategy of Sorangium cellulosum strains in nature.</title>
        <authorList>
            <person name="Han K."/>
            <person name="Peng R."/>
            <person name="Blom J."/>
            <person name="Li Y.-Z."/>
        </authorList>
    </citation>
    <scope>NUCLEOTIDE SEQUENCE [LARGE SCALE GENOMIC DNA]</scope>
    <source>
        <strain evidence="12 13">So0149</strain>
    </source>
</reference>
<dbReference type="PANTHER" id="PTHR47197">
    <property type="entry name" value="PROTEIN NIRF"/>
    <property type="match status" value="1"/>
</dbReference>
<dbReference type="InterPro" id="IPR015943">
    <property type="entry name" value="WD40/YVTN_repeat-like_dom_sf"/>
</dbReference>
<dbReference type="PANTHER" id="PTHR47197:SF3">
    <property type="entry name" value="DIHYDRO-HEME D1 DEHYDROGENASE"/>
    <property type="match status" value="1"/>
</dbReference>
<evidence type="ECO:0000313" key="13">
    <source>
        <dbReference type="Proteomes" id="UP000075515"/>
    </source>
</evidence>
<evidence type="ECO:0000256" key="2">
    <source>
        <dbReference type="ARBA" id="ARBA00022525"/>
    </source>
</evidence>
<dbReference type="SUPFAM" id="SSF46626">
    <property type="entry name" value="Cytochrome c"/>
    <property type="match status" value="2"/>
</dbReference>
<dbReference type="Gene3D" id="2.130.10.10">
    <property type="entry name" value="YVTN repeat-like/Quinoprotein amine dehydrogenase"/>
    <property type="match status" value="2"/>
</dbReference>
<evidence type="ECO:0000256" key="7">
    <source>
        <dbReference type="ARBA" id="ARBA00023004"/>
    </source>
</evidence>
<protein>
    <recommendedName>
        <fullName evidence="11">Cytochrome c domain-containing protein</fullName>
    </recommendedName>
</protein>
<dbReference type="Proteomes" id="UP000075515">
    <property type="component" value="Unassembled WGS sequence"/>
</dbReference>
<evidence type="ECO:0000256" key="1">
    <source>
        <dbReference type="ARBA" id="ARBA00004613"/>
    </source>
</evidence>
<evidence type="ECO:0000256" key="5">
    <source>
        <dbReference type="ARBA" id="ARBA00022729"/>
    </source>
</evidence>
<evidence type="ECO:0000256" key="8">
    <source>
        <dbReference type="PROSITE-ProRule" id="PRU00433"/>
    </source>
</evidence>
<dbReference type="SUPFAM" id="SSF50969">
    <property type="entry name" value="YVTN repeat-like/Quinoprotein amine dehydrogenase"/>
    <property type="match status" value="1"/>
</dbReference>
<sequence>MLPSRSLRLLLAVSSSVTAMLLVAPLPAAAATSFTTFESGQVRPLALSANGKLLFAANTPDNRLEIFRVQADRLRLEASVPVGLEPVAVAARGDDEVWVVNHLSDSVSVVDVRDAKRARVVRTLLVGDEPRDIVFAGLKRSRAFITTAHRGQNIPFDPQITTPGVGRADVWVFDARQLGTSLGGTPLSIVTLFSDTPRALAVTPDGSRVYAAAFHSGNRTTSIDESLVPNGGEAAGGLPWPDTNFEGVPQPEVGLIVKFDGAHWVDELGRPWDDMVRFSLPDKDVFVIDATANPPRQVDGPGGFFTGVGTVLFNMVVNPVSGKVYVSNTDARNEQRFEGPGLFAGHSVRGHLHESRITVLGPDGVVPRHLNKHIDYSSCCAPVPNAESEKSLAQPAEMAVTRDGATLYVAALGSDKIGIFDTARLEDGTFVPSAANQIRVPGGGPTGLVLDEGRRRLYVLTRFDNAISVIDTRTRREVAHVPMHNPEPPSVVRGRRFLYDASLSSSHGDSSCASCHIFGDFDSLAWDLGNPDGSVLDNPGPFCTELFGLDPSLHPMKGPMTTQSLRGMANHGPMHWRGDRTGGHDEPTSQPDSGVFDERAAFKKFRGAFVDLLGRDQTISEEDMEDFTDFILQITYPPNPIRALDDALTPDQLAGRAFFGGPVSSILGTSCIGCHVVDPDANPDDFAPGFFGSDGGSANANESQVFKVPHLRNQYQKVGMFGMAESFVFPFGGSNAHMGDQVRGFGFLHDGAVDTLFRFNSFSDFVQTPENPGGFAVGPEGDLLKHQVAAYMLALESNLKPIVGQQITLTSSNAAAAGPRVDLLVARADAGDCDLVVKGRSHGAELGFLYLGNGWFDPDRAREPWRSDAELRLLPTGRGGELTYTCVPPGSGERIGIDRDGDGFRDGDERDAGSDPADPNRVP</sequence>
<evidence type="ECO:0000256" key="3">
    <source>
        <dbReference type="ARBA" id="ARBA00022617"/>
    </source>
</evidence>
<feature type="chain" id="PRO_5007569182" description="Cytochrome c domain-containing protein" evidence="10">
    <location>
        <begin position="31"/>
        <end position="923"/>
    </location>
</feature>
<dbReference type="EMBL" id="JEMC01001717">
    <property type="protein sequence ID" value="KYF94698.1"/>
    <property type="molecule type" value="Genomic_DNA"/>
</dbReference>
<dbReference type="InterPro" id="IPR036909">
    <property type="entry name" value="Cyt_c-like_dom_sf"/>
</dbReference>
<evidence type="ECO:0000256" key="10">
    <source>
        <dbReference type="SAM" id="SignalP"/>
    </source>
</evidence>
<dbReference type="GO" id="GO:0009055">
    <property type="term" value="F:electron transfer activity"/>
    <property type="evidence" value="ECO:0007669"/>
    <property type="project" value="InterPro"/>
</dbReference>
<evidence type="ECO:0000259" key="11">
    <source>
        <dbReference type="PROSITE" id="PS51007"/>
    </source>
</evidence>
<feature type="signal peptide" evidence="10">
    <location>
        <begin position="1"/>
        <end position="30"/>
    </location>
</feature>
<dbReference type="PROSITE" id="PS51007">
    <property type="entry name" value="CYTC"/>
    <property type="match status" value="2"/>
</dbReference>
<evidence type="ECO:0000256" key="6">
    <source>
        <dbReference type="ARBA" id="ARBA00022837"/>
    </source>
</evidence>
<keyword evidence="5 10" id="KW-0732">Signal</keyword>
<feature type="region of interest" description="Disordered" evidence="9">
    <location>
        <begin position="887"/>
        <end position="923"/>
    </location>
</feature>
<feature type="compositionally biased region" description="Basic and acidic residues" evidence="9">
    <location>
        <begin position="895"/>
        <end position="913"/>
    </location>
</feature>
<organism evidence="12 13">
    <name type="scientific">Sorangium cellulosum</name>
    <name type="common">Polyangium cellulosum</name>
    <dbReference type="NCBI Taxonomy" id="56"/>
    <lineage>
        <taxon>Bacteria</taxon>
        <taxon>Pseudomonadati</taxon>
        <taxon>Myxococcota</taxon>
        <taxon>Polyangia</taxon>
        <taxon>Polyangiales</taxon>
        <taxon>Polyangiaceae</taxon>
        <taxon>Sorangium</taxon>
    </lineage>
</organism>
<evidence type="ECO:0000256" key="4">
    <source>
        <dbReference type="ARBA" id="ARBA00022723"/>
    </source>
</evidence>
<keyword evidence="2" id="KW-0964">Secreted</keyword>
<keyword evidence="7 8" id="KW-0408">Iron</keyword>
<feature type="domain" description="Cytochrome c" evidence="11">
    <location>
        <begin position="489"/>
        <end position="635"/>
    </location>
</feature>
<dbReference type="InterPro" id="IPR009056">
    <property type="entry name" value="Cyt_c-like_dom"/>
</dbReference>
<dbReference type="GO" id="GO:0020037">
    <property type="term" value="F:heme binding"/>
    <property type="evidence" value="ECO:0007669"/>
    <property type="project" value="InterPro"/>
</dbReference>
<dbReference type="GO" id="GO:0046872">
    <property type="term" value="F:metal ion binding"/>
    <property type="evidence" value="ECO:0007669"/>
    <property type="project" value="UniProtKB-KW"/>
</dbReference>
<dbReference type="Pfam" id="PF18884">
    <property type="entry name" value="TSP3_bac"/>
    <property type="match status" value="1"/>
</dbReference>
<keyword evidence="6" id="KW-0106">Calcium</keyword>
<comment type="caution">
    <text evidence="12">The sequence shown here is derived from an EMBL/GenBank/DDBJ whole genome shotgun (WGS) entry which is preliminary data.</text>
</comment>
<name>A0A150SQZ6_SORCE</name>
<dbReference type="Gene3D" id="1.10.760.10">
    <property type="entry name" value="Cytochrome c-like domain"/>
    <property type="match status" value="1"/>
</dbReference>
<accession>A0A150SQZ6</accession>
<feature type="domain" description="Cytochrome c" evidence="11">
    <location>
        <begin position="650"/>
        <end position="796"/>
    </location>
</feature>